<dbReference type="AlphaFoldDB" id="A0A1U6H6A1"/>
<accession>A0A1U6H6A1</accession>
<name>A0A1U6H6A1_9SPHN</name>
<gene>
    <name evidence="1" type="ORF">SAMN06295987_1011359</name>
</gene>
<evidence type="ECO:0000313" key="2">
    <source>
        <dbReference type="Proteomes" id="UP000190989"/>
    </source>
</evidence>
<evidence type="ECO:0000313" key="1">
    <source>
        <dbReference type="EMBL" id="SLJ91311.1"/>
    </source>
</evidence>
<dbReference type="EMBL" id="FVZE01000001">
    <property type="protein sequence ID" value="SLJ91311.1"/>
    <property type="molecule type" value="Genomic_DNA"/>
</dbReference>
<organism evidence="1 2">
    <name type="scientific">Novosphingobium mathurense</name>
    <dbReference type="NCBI Taxonomy" id="428990"/>
    <lineage>
        <taxon>Bacteria</taxon>
        <taxon>Pseudomonadati</taxon>
        <taxon>Pseudomonadota</taxon>
        <taxon>Alphaproteobacteria</taxon>
        <taxon>Sphingomonadales</taxon>
        <taxon>Sphingomonadaceae</taxon>
        <taxon>Novosphingobium</taxon>
    </lineage>
</organism>
<protein>
    <submittedName>
        <fullName evidence="1">Uncharacterized protein</fullName>
    </submittedName>
</protein>
<sequence>MADRVSVSITIGGRLPASLLDELSLVIESERVGIDWEGTAFDPATLPVDEPLRLMAHEVAWGRFEDLEAFCVENGLAFARWSGGYPGQWGAERCVFTGSGEPTCYAADEDDDVVIGRSTAERLGSYAAIIAHFEVADFTIPPFVVVPDMQASRDS</sequence>
<reference evidence="2" key="1">
    <citation type="submission" date="2017-02" db="EMBL/GenBank/DDBJ databases">
        <authorList>
            <person name="Varghese N."/>
            <person name="Submissions S."/>
        </authorList>
    </citation>
    <scope>NUCLEOTIDE SEQUENCE [LARGE SCALE GENOMIC DNA]</scope>
    <source>
        <strain evidence="2">SM117</strain>
    </source>
</reference>
<dbReference type="Proteomes" id="UP000190989">
    <property type="component" value="Unassembled WGS sequence"/>
</dbReference>
<proteinExistence type="predicted"/>
<keyword evidence="2" id="KW-1185">Reference proteome</keyword>
<dbReference type="RefSeq" id="WP_079729806.1">
    <property type="nucleotide sequence ID" value="NZ_FVZE01000001.1"/>
</dbReference>
<dbReference type="STRING" id="428990.SAMN06295987_1011359"/>